<dbReference type="GO" id="GO:0005886">
    <property type="term" value="C:plasma membrane"/>
    <property type="evidence" value="ECO:0007669"/>
    <property type="project" value="UniProtKB-SubCell"/>
</dbReference>
<evidence type="ECO:0000256" key="10">
    <source>
        <dbReference type="ARBA" id="ARBA00022989"/>
    </source>
</evidence>
<proteinExistence type="inferred from homology"/>
<dbReference type="InterPro" id="IPR023424">
    <property type="entry name" value="OadG"/>
</dbReference>
<evidence type="ECO:0000256" key="16">
    <source>
        <dbReference type="HAMAP-Rule" id="MF_00404"/>
    </source>
</evidence>
<comment type="subcellular location">
    <subcellularLocation>
        <location evidence="3 16 17">Cell membrane</location>
        <topology evidence="3 16 17">Single-pass membrane protein</topology>
    </subcellularLocation>
</comment>
<comment type="similarity">
    <text evidence="4 16 17">Belongs to the OadG family.</text>
</comment>
<organism evidence="18 19">
    <name type="scientific">Kineobactrum sediminis</name>
    <dbReference type="NCBI Taxonomy" id="1905677"/>
    <lineage>
        <taxon>Bacteria</taxon>
        <taxon>Pseudomonadati</taxon>
        <taxon>Pseudomonadota</taxon>
        <taxon>Gammaproteobacteria</taxon>
        <taxon>Cellvibrionales</taxon>
        <taxon>Halieaceae</taxon>
        <taxon>Kineobactrum</taxon>
    </lineage>
</organism>
<dbReference type="Pfam" id="PF04277">
    <property type="entry name" value="OAD_gamma"/>
    <property type="match status" value="1"/>
</dbReference>
<reference evidence="19" key="1">
    <citation type="submission" date="2017-11" db="EMBL/GenBank/DDBJ databases">
        <title>The draft genome sequence of Chromatocurvus sp. F02.</title>
        <authorList>
            <person name="Du Z.-J."/>
            <person name="Chang Y.-Q."/>
        </authorList>
    </citation>
    <scope>NUCLEOTIDE SEQUENCE [LARGE SCALE GENOMIC DNA]</scope>
    <source>
        <strain evidence="19">F02</strain>
    </source>
</reference>
<comment type="function">
    <text evidence="2 16 17">Catalyzes the decarboxylation of oxaloacetate coupled to Na(+) translocation.</text>
</comment>
<evidence type="ECO:0000256" key="5">
    <source>
        <dbReference type="ARBA" id="ARBA00011869"/>
    </source>
</evidence>
<evidence type="ECO:0000256" key="7">
    <source>
        <dbReference type="ARBA" id="ARBA00022475"/>
    </source>
</evidence>
<dbReference type="Proteomes" id="UP000234845">
    <property type="component" value="Unassembled WGS sequence"/>
</dbReference>
<evidence type="ECO:0000256" key="3">
    <source>
        <dbReference type="ARBA" id="ARBA00004162"/>
    </source>
</evidence>
<name>A0A2N5Y2D4_9GAMM</name>
<feature type="transmembrane region" description="Helical" evidence="16 17">
    <location>
        <begin position="6"/>
        <end position="27"/>
    </location>
</feature>
<evidence type="ECO:0000256" key="17">
    <source>
        <dbReference type="RuleBase" id="RU004278"/>
    </source>
</evidence>
<evidence type="ECO:0000256" key="1">
    <source>
        <dbReference type="ARBA" id="ARBA00001959"/>
    </source>
</evidence>
<dbReference type="EC" id="7.2.4.2" evidence="16"/>
<dbReference type="GO" id="GO:0015081">
    <property type="term" value="F:sodium ion transmembrane transporter activity"/>
    <property type="evidence" value="ECO:0007669"/>
    <property type="project" value="UniProtKB-UniRule"/>
</dbReference>
<evidence type="ECO:0000256" key="9">
    <source>
        <dbReference type="ARBA" id="ARBA00022967"/>
    </source>
</evidence>
<dbReference type="NCBIfam" id="TIGR01195">
    <property type="entry name" value="oadG_fam"/>
    <property type="match status" value="1"/>
</dbReference>
<protein>
    <recommendedName>
        <fullName evidence="16">Probable oxaloacetate decarboxylase gamma chain</fullName>
        <ecNumber evidence="16">7.2.4.2</ecNumber>
    </recommendedName>
</protein>
<evidence type="ECO:0000256" key="4">
    <source>
        <dbReference type="ARBA" id="ARBA00005844"/>
    </source>
</evidence>
<dbReference type="AlphaFoldDB" id="A0A2N5Y2D4"/>
<dbReference type="GO" id="GO:0015451">
    <property type="term" value="F:decarboxylation-driven active transmembrane transporter activity"/>
    <property type="evidence" value="ECO:0007669"/>
    <property type="project" value="UniProtKB-EC"/>
</dbReference>
<evidence type="ECO:0000256" key="13">
    <source>
        <dbReference type="ARBA" id="ARBA00023136"/>
    </source>
</evidence>
<keyword evidence="9 16" id="KW-1278">Translocase</keyword>
<accession>A0A2N5Y2D4</accession>
<gene>
    <name evidence="16" type="primary">oadG</name>
    <name evidence="18" type="ORF">CWI75_11100</name>
</gene>
<keyword evidence="8 16" id="KW-0812">Transmembrane</keyword>
<comment type="cofactor">
    <cofactor evidence="1 16 17">
        <name>Na(+)</name>
        <dbReference type="ChEBI" id="CHEBI:29101"/>
    </cofactor>
</comment>
<sequence>MQGVELMVFGIGSVAVFLSLLVVVTSLTSRLMTRYFPEAEPLPVMPRAQRPAPVAGAEDAQLTAVIAAAIHRHRAGKH</sequence>
<dbReference type="HAMAP" id="MF_00404">
    <property type="entry name" value="OadG"/>
    <property type="match status" value="1"/>
</dbReference>
<keyword evidence="7 16" id="KW-1003">Cell membrane</keyword>
<evidence type="ECO:0000256" key="15">
    <source>
        <dbReference type="ARBA" id="ARBA00048176"/>
    </source>
</evidence>
<dbReference type="EMBL" id="PKLZ01000008">
    <property type="protein sequence ID" value="PLW82548.1"/>
    <property type="molecule type" value="Genomic_DNA"/>
</dbReference>
<dbReference type="GO" id="GO:0008948">
    <property type="term" value="F:oxaloacetate decarboxylase activity"/>
    <property type="evidence" value="ECO:0007669"/>
    <property type="project" value="UniProtKB-UniRule"/>
</dbReference>
<dbReference type="GO" id="GO:0036376">
    <property type="term" value="P:sodium ion export across plasma membrane"/>
    <property type="evidence" value="ECO:0007669"/>
    <property type="project" value="InterPro"/>
</dbReference>
<keyword evidence="6 16" id="KW-0813">Transport</keyword>
<evidence type="ECO:0000256" key="6">
    <source>
        <dbReference type="ARBA" id="ARBA00022448"/>
    </source>
</evidence>
<keyword evidence="19" id="KW-1185">Reference proteome</keyword>
<evidence type="ECO:0000256" key="8">
    <source>
        <dbReference type="ARBA" id="ARBA00022692"/>
    </source>
</evidence>
<keyword evidence="10 16" id="KW-1133">Transmembrane helix</keyword>
<keyword evidence="13 16" id="KW-0472">Membrane</keyword>
<comment type="subunit">
    <text evidence="5 16">Heterotrimer of an alpha, a beta and a gamma subunit.</text>
</comment>
<evidence type="ECO:0000256" key="11">
    <source>
        <dbReference type="ARBA" id="ARBA00023053"/>
    </source>
</evidence>
<keyword evidence="14 16" id="KW-0739">Sodium transport</keyword>
<evidence type="ECO:0000256" key="12">
    <source>
        <dbReference type="ARBA" id="ARBA00023065"/>
    </source>
</evidence>
<evidence type="ECO:0000256" key="14">
    <source>
        <dbReference type="ARBA" id="ARBA00023201"/>
    </source>
</evidence>
<evidence type="ECO:0000313" key="18">
    <source>
        <dbReference type="EMBL" id="PLW82548.1"/>
    </source>
</evidence>
<keyword evidence="12 16" id="KW-0406">Ion transport</keyword>
<evidence type="ECO:0000256" key="2">
    <source>
        <dbReference type="ARBA" id="ARBA00003002"/>
    </source>
</evidence>
<comment type="caution">
    <text evidence="18">The sequence shown here is derived from an EMBL/GenBank/DDBJ whole genome shotgun (WGS) entry which is preliminary data.</text>
</comment>
<dbReference type="InterPro" id="IPR005899">
    <property type="entry name" value="Na_pump_deCOase"/>
</dbReference>
<evidence type="ECO:0000313" key="19">
    <source>
        <dbReference type="Proteomes" id="UP000234845"/>
    </source>
</evidence>
<keyword evidence="11 16" id="KW-0915">Sodium</keyword>
<comment type="catalytic activity">
    <reaction evidence="15 16 17">
        <text>oxaloacetate + 2 Na(+)(in) + H(+) = pyruvate + 2 Na(+)(out) + CO2</text>
        <dbReference type="Rhea" id="RHEA:57724"/>
        <dbReference type="ChEBI" id="CHEBI:15361"/>
        <dbReference type="ChEBI" id="CHEBI:15378"/>
        <dbReference type="ChEBI" id="CHEBI:16452"/>
        <dbReference type="ChEBI" id="CHEBI:16526"/>
        <dbReference type="ChEBI" id="CHEBI:29101"/>
        <dbReference type="EC" id="7.2.4.2"/>
    </reaction>
</comment>